<dbReference type="AlphaFoldDB" id="A0A2D2AX98"/>
<dbReference type="InterPro" id="IPR022061">
    <property type="entry name" value="DUF3617"/>
</dbReference>
<dbReference type="Pfam" id="PF12276">
    <property type="entry name" value="DUF3617"/>
    <property type="match status" value="1"/>
</dbReference>
<sequence>MTRFPTSVLNPTLIVHSCTDVHRTTMTNLTFQSLRALAPLIAAGLLAAPAVAQTPTATIEPGWWESTNTASMVISKTERERRCITPEDVDKILNGRINRHYTCTYPEKRVADGKMYFKGTCVDKRGRQVNVTATGAYSPTAFNLDAKLSGRYGGIPISATASTSAKRLGDSCPAKVQKLK</sequence>
<reference evidence="1 2" key="1">
    <citation type="submission" date="2017-10" db="EMBL/GenBank/DDBJ databases">
        <title>Genome sequence of Caulobacter mirabilis FWC38.</title>
        <authorList>
            <person name="Fiebig A."/>
            <person name="Crosson S."/>
        </authorList>
    </citation>
    <scope>NUCLEOTIDE SEQUENCE [LARGE SCALE GENOMIC DNA]</scope>
    <source>
        <strain evidence="1 2">FWC 38</strain>
    </source>
</reference>
<evidence type="ECO:0000313" key="2">
    <source>
        <dbReference type="Proteomes" id="UP000228945"/>
    </source>
</evidence>
<protein>
    <recommendedName>
        <fullName evidence="3">DUF3617 domain-containing protein</fullName>
    </recommendedName>
</protein>
<gene>
    <name evidence="1" type="ORF">CSW64_09485</name>
</gene>
<accession>A0A2D2AX98</accession>
<dbReference type="KEGG" id="cmb:CSW64_09485"/>
<evidence type="ECO:0000313" key="1">
    <source>
        <dbReference type="EMBL" id="ATQ42622.1"/>
    </source>
</evidence>
<evidence type="ECO:0008006" key="3">
    <source>
        <dbReference type="Google" id="ProtNLM"/>
    </source>
</evidence>
<name>A0A2D2AX98_9CAUL</name>
<organism evidence="1 2">
    <name type="scientific">Caulobacter mirabilis</name>
    <dbReference type="NCBI Taxonomy" id="69666"/>
    <lineage>
        <taxon>Bacteria</taxon>
        <taxon>Pseudomonadati</taxon>
        <taxon>Pseudomonadota</taxon>
        <taxon>Alphaproteobacteria</taxon>
        <taxon>Caulobacterales</taxon>
        <taxon>Caulobacteraceae</taxon>
        <taxon>Caulobacter</taxon>
    </lineage>
</organism>
<keyword evidence="2" id="KW-1185">Reference proteome</keyword>
<proteinExistence type="predicted"/>
<dbReference type="EMBL" id="CP024201">
    <property type="protein sequence ID" value="ATQ42622.1"/>
    <property type="molecule type" value="Genomic_DNA"/>
</dbReference>
<dbReference type="Proteomes" id="UP000228945">
    <property type="component" value="Chromosome"/>
</dbReference>
<dbReference type="OrthoDB" id="7189411at2"/>